<organism evidence="3 4">
    <name type="scientific">Candidatus Fimiplasma intestinipullorum</name>
    <dbReference type="NCBI Taxonomy" id="2840825"/>
    <lineage>
        <taxon>Bacteria</taxon>
        <taxon>Bacillati</taxon>
        <taxon>Bacillota</taxon>
        <taxon>Clostridia</taxon>
        <taxon>Eubacteriales</taxon>
        <taxon>Candidatus Fimiplasma</taxon>
    </lineage>
</organism>
<feature type="compositionally biased region" description="Pro residues" evidence="1">
    <location>
        <begin position="72"/>
        <end position="90"/>
    </location>
</feature>
<dbReference type="EMBL" id="DVMJ01000001">
    <property type="protein sequence ID" value="HIU12459.1"/>
    <property type="molecule type" value="Genomic_DNA"/>
</dbReference>
<proteinExistence type="predicted"/>
<accession>A0A9D1KZ81</accession>
<reference evidence="3" key="2">
    <citation type="journal article" date="2021" name="PeerJ">
        <title>Extensive microbial diversity within the chicken gut microbiome revealed by metagenomics and culture.</title>
        <authorList>
            <person name="Gilroy R."/>
            <person name="Ravi A."/>
            <person name="Getino M."/>
            <person name="Pursley I."/>
            <person name="Horton D.L."/>
            <person name="Alikhan N.F."/>
            <person name="Baker D."/>
            <person name="Gharbi K."/>
            <person name="Hall N."/>
            <person name="Watson M."/>
            <person name="Adriaenssens E.M."/>
            <person name="Foster-Nyarko E."/>
            <person name="Jarju S."/>
            <person name="Secka A."/>
            <person name="Antonio M."/>
            <person name="Oren A."/>
            <person name="Chaudhuri R.R."/>
            <person name="La Ragione R."/>
            <person name="Hildebrand F."/>
            <person name="Pallen M.J."/>
        </authorList>
    </citation>
    <scope>NUCLEOTIDE SEQUENCE</scope>
    <source>
        <strain evidence="3">CHK195-11698</strain>
    </source>
</reference>
<evidence type="ECO:0000256" key="1">
    <source>
        <dbReference type="SAM" id="MobiDB-lite"/>
    </source>
</evidence>
<feature type="region of interest" description="Disordered" evidence="1">
    <location>
        <begin position="65"/>
        <end position="106"/>
    </location>
</feature>
<sequence>MRQMCQCNQCQKLNPVNQGVCQQCGENLILNGTMVNVDENGRIYPMEKVDSQPFQVQFEEFASQKAETPVSSVPPQPPVQPQAQPQPPVQPQITRPTPVPPSRPPRKKGAGLVKFFLIILLLAGICAGGYYVWDEYLDSPRSSGSGGDGKSYEDIVDSQKTEMLCSGTVSGFDTEIAMTFEDEALTYMEFMLEVDAGSSSTAREFITMFRNDKEAFLQEAGLPEEAMDLVSCQANGSKIVVIIEGSPDEMVDGNMFEADDIDLPKDELIAQVEGSGLNCH</sequence>
<dbReference type="Proteomes" id="UP000824175">
    <property type="component" value="Unassembled WGS sequence"/>
</dbReference>
<evidence type="ECO:0000313" key="3">
    <source>
        <dbReference type="EMBL" id="HIU12459.1"/>
    </source>
</evidence>
<evidence type="ECO:0000313" key="4">
    <source>
        <dbReference type="Proteomes" id="UP000824175"/>
    </source>
</evidence>
<comment type="caution">
    <text evidence="3">The sequence shown here is derived from an EMBL/GenBank/DDBJ whole genome shotgun (WGS) entry which is preliminary data.</text>
</comment>
<feature type="transmembrane region" description="Helical" evidence="2">
    <location>
        <begin position="112"/>
        <end position="133"/>
    </location>
</feature>
<keyword evidence="2" id="KW-0812">Transmembrane</keyword>
<keyword evidence="2" id="KW-1133">Transmembrane helix</keyword>
<reference evidence="3" key="1">
    <citation type="submission" date="2020-10" db="EMBL/GenBank/DDBJ databases">
        <authorList>
            <person name="Gilroy R."/>
        </authorList>
    </citation>
    <scope>NUCLEOTIDE SEQUENCE</scope>
    <source>
        <strain evidence="3">CHK195-11698</strain>
    </source>
</reference>
<gene>
    <name evidence="3" type="ORF">IAD15_00060</name>
</gene>
<keyword evidence="2" id="KW-0472">Membrane</keyword>
<evidence type="ECO:0000256" key="2">
    <source>
        <dbReference type="SAM" id="Phobius"/>
    </source>
</evidence>
<protein>
    <submittedName>
        <fullName evidence="3">Uncharacterized protein</fullName>
    </submittedName>
</protein>
<dbReference type="AlphaFoldDB" id="A0A9D1KZ81"/>
<name>A0A9D1KZ81_9FIRM</name>